<dbReference type="OrthoDB" id="544685at2759"/>
<comment type="caution">
    <text evidence="1">The sequence shown here is derived from an EMBL/GenBank/DDBJ whole genome shotgun (WGS) entry which is preliminary data.</text>
</comment>
<evidence type="ECO:0000313" key="2">
    <source>
        <dbReference type="Proteomes" id="UP000320762"/>
    </source>
</evidence>
<name>A0A550CY91_9AGAR</name>
<keyword evidence="2" id="KW-1185">Reference proteome</keyword>
<dbReference type="STRING" id="97359.A0A550CY91"/>
<reference evidence="1 2" key="1">
    <citation type="journal article" date="2019" name="New Phytol.">
        <title>Comparative genomics reveals unique wood-decay strategies and fruiting body development in the Schizophyllaceae.</title>
        <authorList>
            <person name="Almasi E."/>
            <person name="Sahu N."/>
            <person name="Krizsan K."/>
            <person name="Balint B."/>
            <person name="Kovacs G.M."/>
            <person name="Kiss B."/>
            <person name="Cseklye J."/>
            <person name="Drula E."/>
            <person name="Henrissat B."/>
            <person name="Nagy I."/>
            <person name="Chovatia M."/>
            <person name="Adam C."/>
            <person name="LaButti K."/>
            <person name="Lipzen A."/>
            <person name="Riley R."/>
            <person name="Grigoriev I.V."/>
            <person name="Nagy L.G."/>
        </authorList>
    </citation>
    <scope>NUCLEOTIDE SEQUENCE [LARGE SCALE GENOMIC DNA]</scope>
    <source>
        <strain evidence="1 2">NL-1724</strain>
    </source>
</reference>
<dbReference type="EMBL" id="VDMD01000001">
    <property type="protein sequence ID" value="TRM69767.1"/>
    <property type="molecule type" value="Genomic_DNA"/>
</dbReference>
<dbReference type="Proteomes" id="UP000320762">
    <property type="component" value="Unassembled WGS sequence"/>
</dbReference>
<evidence type="ECO:0008006" key="3">
    <source>
        <dbReference type="Google" id="ProtNLM"/>
    </source>
</evidence>
<proteinExistence type="predicted"/>
<evidence type="ECO:0000313" key="1">
    <source>
        <dbReference type="EMBL" id="TRM69767.1"/>
    </source>
</evidence>
<dbReference type="AlphaFoldDB" id="A0A550CY91"/>
<gene>
    <name evidence="1" type="ORF">BD626DRAFT_475209</name>
</gene>
<accession>A0A550CY91</accession>
<organism evidence="1 2">
    <name type="scientific">Schizophyllum amplum</name>
    <dbReference type="NCBI Taxonomy" id="97359"/>
    <lineage>
        <taxon>Eukaryota</taxon>
        <taxon>Fungi</taxon>
        <taxon>Dikarya</taxon>
        <taxon>Basidiomycota</taxon>
        <taxon>Agaricomycotina</taxon>
        <taxon>Agaricomycetes</taxon>
        <taxon>Agaricomycetidae</taxon>
        <taxon>Agaricales</taxon>
        <taxon>Schizophyllaceae</taxon>
        <taxon>Schizophyllum</taxon>
    </lineage>
</organism>
<sequence>MTGKPETLLSAIHQSIQLLPSSAQHPFSTSSEEASKHLQDIMDNATAIATSLFEHRNLDFSNAKLVSLLRQETQLRHTLHVTAHSTKTIGEALRRKPSLRYGEDIPLDRSTLVDWCIARLEAWVKSVKMEAFADPKPEGLTMIIGGQVLVIDADLAIDRSDASKPTVKVSGTKTSYAIPNEGAPSTGGGPVSLDAFLGMDLQKFIDEVHKPDDERDPVRAAKLADICIEHLAYLSLLDKLAARPPPAGGLRWFNEFDSLCHSLQAFAKREAEAAASALAVDRPPLDIFLLRGHALPLPYLTAPSVSFLAHISPRAYLTMLRDTAATTPDHDSWPQFDIPLMQVRHYVSKGGAEGMTTAILRLVQCPYPPLVPADVVPFTERPTFALGPGKAESEYAFPKVETPQADDPMGDPSAMEVQEERYQWVLDFTDGGRSDGVVMSQIRMRDIELIINPLSGMDASLDTVPIVAFGTGSWVDLLLKPQAGVSPERYTTLYQSPTSAHPPLQLRLTSPEEPGYFLQKVPVRTMKEIWGILEIVREQCWLNEMLTVCQWQPEGIESKPSGEVAPASLPMEDEEVTEDDLTALLTGTLTPRKLPVNVALPTDAPDDAALFGDDLDIAKPRRPRIVMTCPERPPMSGLVEIVVRYDETRSRGVAVEVNGAMGANLTDAVLEEVCRRGGALGLAGRIWISA</sequence>
<protein>
    <recommendedName>
        <fullName evidence="3">Mediator complex subunit 1</fullName>
    </recommendedName>
</protein>